<dbReference type="Gene3D" id="3.30.310.210">
    <property type="match status" value="1"/>
</dbReference>
<feature type="compositionally biased region" description="Polar residues" evidence="3">
    <location>
        <begin position="177"/>
        <end position="210"/>
    </location>
</feature>
<feature type="domain" description="K Homology" evidence="4">
    <location>
        <begin position="68"/>
        <end position="142"/>
    </location>
</feature>
<dbReference type="GO" id="GO:0003723">
    <property type="term" value="F:RNA binding"/>
    <property type="evidence" value="ECO:0007669"/>
    <property type="project" value="UniProtKB-UniRule"/>
</dbReference>
<proteinExistence type="predicted"/>
<evidence type="ECO:0000256" key="3">
    <source>
        <dbReference type="SAM" id="MobiDB-lite"/>
    </source>
</evidence>
<dbReference type="Proteomes" id="UP001085076">
    <property type="component" value="Unassembled WGS sequence"/>
</dbReference>
<dbReference type="AlphaFoldDB" id="A0A9D5BUT4"/>
<keyword evidence="2" id="KW-0694">RNA-binding</keyword>
<gene>
    <name evidence="5" type="ORF">J5N97_000922</name>
</gene>
<accession>A0A9D5BUT4</accession>
<evidence type="ECO:0000259" key="4">
    <source>
        <dbReference type="SMART" id="SM00322"/>
    </source>
</evidence>
<reference evidence="5 6" key="1">
    <citation type="journal article" date="2022" name="Hortic Res">
        <title>The genome of Dioscorea zingiberensis sheds light on the biosynthesis, origin and evolution of the medicinally important diosgenin saponins.</title>
        <authorList>
            <person name="Li Y."/>
            <person name="Tan C."/>
            <person name="Li Z."/>
            <person name="Guo J."/>
            <person name="Li S."/>
            <person name="Chen X."/>
            <person name="Wang C."/>
            <person name="Dai X."/>
            <person name="Yang H."/>
            <person name="Song W."/>
            <person name="Hou L."/>
            <person name="Xu J."/>
            <person name="Tong Z."/>
            <person name="Xu A."/>
            <person name="Yuan X."/>
            <person name="Wang W."/>
            <person name="Yang Q."/>
            <person name="Chen L."/>
            <person name="Sun Z."/>
            <person name="Wang K."/>
            <person name="Pan B."/>
            <person name="Chen J."/>
            <person name="Bao Y."/>
            <person name="Liu F."/>
            <person name="Qi X."/>
            <person name="Gang D.R."/>
            <person name="Wen J."/>
            <person name="Li J."/>
        </authorList>
    </citation>
    <scope>NUCLEOTIDE SEQUENCE [LARGE SCALE GENOMIC DNA]</scope>
    <source>
        <strain evidence="5">Dzin_1.0</strain>
    </source>
</reference>
<dbReference type="PROSITE" id="PS50084">
    <property type="entry name" value="KH_TYPE_1"/>
    <property type="match status" value="2"/>
</dbReference>
<dbReference type="SMART" id="SM00322">
    <property type="entry name" value="KH"/>
    <property type="match status" value="2"/>
</dbReference>
<dbReference type="Pfam" id="PF00013">
    <property type="entry name" value="KH_1"/>
    <property type="match status" value="2"/>
</dbReference>
<evidence type="ECO:0000313" key="6">
    <source>
        <dbReference type="Proteomes" id="UP001085076"/>
    </source>
</evidence>
<dbReference type="InterPro" id="IPR004087">
    <property type="entry name" value="KH_dom"/>
</dbReference>
<dbReference type="OrthoDB" id="442947at2759"/>
<dbReference type="SUPFAM" id="SSF54791">
    <property type="entry name" value="Eukaryotic type KH-domain (KH-domain type I)"/>
    <property type="match status" value="2"/>
</dbReference>
<protein>
    <recommendedName>
        <fullName evidence="4">K Homology domain-containing protein</fullName>
    </recommendedName>
</protein>
<sequence>MGVSDGIIEMLRADIGVDVKVCDPVPGSDERVIVITSEEGPDDDLFPAQEALLHIQTNIVDLGPDKDNIITTRLLVPASEIGGLEGRDGSLLDIQKLTSANVQILPKEDHPLCAMEADELVQIVGEIRAARNALVQITARLRSYLFRDISIPKDLLAPSISASNHASSFSAVEPSSPIKNSTLEGHQGSDPSAQVHHNTHAAPTTWQSKETGGCASAPLEQDDSSINEEGRRSVTRRLSAPLVTKTTLEVIIPEHAVRSLTMRSGSKLTQISELSGAIVSLLEDGSEQTDKVVKISGTPEQAERAQSLLQGFILSTQDDVS</sequence>
<name>A0A9D5BUT4_9LILI</name>
<organism evidence="5 6">
    <name type="scientific">Dioscorea zingiberensis</name>
    <dbReference type="NCBI Taxonomy" id="325984"/>
    <lineage>
        <taxon>Eukaryota</taxon>
        <taxon>Viridiplantae</taxon>
        <taxon>Streptophyta</taxon>
        <taxon>Embryophyta</taxon>
        <taxon>Tracheophyta</taxon>
        <taxon>Spermatophyta</taxon>
        <taxon>Magnoliopsida</taxon>
        <taxon>Liliopsida</taxon>
        <taxon>Dioscoreales</taxon>
        <taxon>Dioscoreaceae</taxon>
        <taxon>Dioscorea</taxon>
    </lineage>
</organism>
<dbReference type="PANTHER" id="PTHR10288">
    <property type="entry name" value="KH DOMAIN CONTAINING RNA BINDING PROTEIN"/>
    <property type="match status" value="1"/>
</dbReference>
<comment type="caution">
    <text evidence="5">The sequence shown here is derived from an EMBL/GenBank/DDBJ whole genome shotgun (WGS) entry which is preliminary data.</text>
</comment>
<dbReference type="InterPro" id="IPR004088">
    <property type="entry name" value="KH_dom_type_1"/>
</dbReference>
<keyword evidence="6" id="KW-1185">Reference proteome</keyword>
<evidence type="ECO:0000313" key="5">
    <source>
        <dbReference type="EMBL" id="KAJ0961107.1"/>
    </source>
</evidence>
<dbReference type="InterPro" id="IPR036612">
    <property type="entry name" value="KH_dom_type_1_sf"/>
</dbReference>
<feature type="domain" description="K Homology" evidence="4">
    <location>
        <begin position="244"/>
        <end position="314"/>
    </location>
</feature>
<evidence type="ECO:0000256" key="2">
    <source>
        <dbReference type="PROSITE-ProRule" id="PRU00117"/>
    </source>
</evidence>
<feature type="region of interest" description="Disordered" evidence="3">
    <location>
        <begin position="168"/>
        <end position="233"/>
    </location>
</feature>
<dbReference type="Gene3D" id="3.30.1370.10">
    <property type="entry name" value="K Homology domain, type 1"/>
    <property type="match status" value="1"/>
</dbReference>
<keyword evidence="1" id="KW-0677">Repeat</keyword>
<dbReference type="EMBL" id="JAGGNH010000042">
    <property type="protein sequence ID" value="KAJ0961107.1"/>
    <property type="molecule type" value="Genomic_DNA"/>
</dbReference>
<evidence type="ECO:0000256" key="1">
    <source>
        <dbReference type="ARBA" id="ARBA00022737"/>
    </source>
</evidence>